<dbReference type="EMBL" id="GL996510">
    <property type="protein sequence ID" value="EGV66666.1"/>
    <property type="molecule type" value="Genomic_DNA"/>
</dbReference>
<evidence type="ECO:0000256" key="8">
    <source>
        <dbReference type="SAM" id="Phobius"/>
    </source>
</evidence>
<reference evidence="10 11" key="1">
    <citation type="journal article" date="2011" name="Proc. Natl. Acad. Sci. U.S.A.">
        <title>Comparative genomics of xylose-fermenting fungi for enhanced biofuel production.</title>
        <authorList>
            <person name="Wohlbach D.J."/>
            <person name="Kuo A."/>
            <person name="Sato T.K."/>
            <person name="Potts K.M."/>
            <person name="Salamov A.A."/>
            <person name="LaButti K.M."/>
            <person name="Sun H."/>
            <person name="Clum A."/>
            <person name="Pangilinan J.L."/>
            <person name="Lindquist E.A."/>
            <person name="Lucas S."/>
            <person name="Lapidus A."/>
            <person name="Jin M."/>
            <person name="Gunawan C."/>
            <person name="Balan V."/>
            <person name="Dale B.E."/>
            <person name="Jeffries T.W."/>
            <person name="Zinkel R."/>
            <person name="Barry K.W."/>
            <person name="Grigoriev I.V."/>
            <person name="Gasch A.P."/>
        </authorList>
    </citation>
    <scope>NUCLEOTIDE SEQUENCE [LARGE SCALE GENOMIC DNA]</scope>
    <source>
        <strain evidence="11">ATCC 10573 / BCRC 21748 / CBS 615 / JCM 9827 / NBRC 10315 / NRRL Y-1498 / VKM Y-70</strain>
    </source>
</reference>
<feature type="domain" description="EXPERA" evidence="9">
    <location>
        <begin position="4"/>
        <end position="139"/>
    </location>
</feature>
<keyword evidence="4" id="KW-0256">Endoplasmic reticulum</keyword>
<accession>G3AX19</accession>
<proteinExistence type="inferred from homology"/>
<protein>
    <recommendedName>
        <fullName evidence="9">EXPERA domain-containing protein</fullName>
    </recommendedName>
</protein>
<comment type="subcellular location">
    <subcellularLocation>
        <location evidence="1">Endoplasmic reticulum membrane</location>
        <topology evidence="1">Multi-pass membrane protein</topology>
    </subcellularLocation>
</comment>
<dbReference type="RefSeq" id="XP_006683924.1">
    <property type="nucleotide sequence ID" value="XM_006683861.1"/>
</dbReference>
<keyword evidence="3 7" id="KW-0812">Transmembrane</keyword>
<evidence type="ECO:0000256" key="5">
    <source>
        <dbReference type="ARBA" id="ARBA00022989"/>
    </source>
</evidence>
<dbReference type="InterPro" id="IPR016964">
    <property type="entry name" value="Sigma2_recept"/>
</dbReference>
<evidence type="ECO:0000259" key="9">
    <source>
        <dbReference type="PROSITE" id="PS51751"/>
    </source>
</evidence>
<comment type="similarity">
    <text evidence="2">Belongs to the TMEM97/sigma-2 receptor family.</text>
</comment>
<sequence length="152" mass="17551">MALFDRFCFYYYLIHIPVTVLIDSSVVVTPVFRFQEWIIDFHVATNKDILMTSKPLWFKGFVWIELLFQLPWFVYAMVAQHSVTWHLLNVVYGVNASLTTFACILYVIGEGPLHGLSDTETWKLVGVYVPYVVLPLVILAGSFRRIRASTKV</sequence>
<dbReference type="AlphaFoldDB" id="G3AX19"/>
<evidence type="ECO:0000256" key="1">
    <source>
        <dbReference type="ARBA" id="ARBA00004477"/>
    </source>
</evidence>
<dbReference type="eggNOG" id="ENOG502S75H">
    <property type="taxonomic scope" value="Eukaryota"/>
</dbReference>
<evidence type="ECO:0000256" key="4">
    <source>
        <dbReference type="ARBA" id="ARBA00022824"/>
    </source>
</evidence>
<evidence type="ECO:0000256" key="3">
    <source>
        <dbReference type="ARBA" id="ARBA00022692"/>
    </source>
</evidence>
<keyword evidence="11" id="KW-1185">Reference proteome</keyword>
<evidence type="ECO:0000256" key="2">
    <source>
        <dbReference type="ARBA" id="ARBA00009096"/>
    </source>
</evidence>
<evidence type="ECO:0000256" key="6">
    <source>
        <dbReference type="ARBA" id="ARBA00023136"/>
    </source>
</evidence>
<dbReference type="GO" id="GO:0005789">
    <property type="term" value="C:endoplasmic reticulum membrane"/>
    <property type="evidence" value="ECO:0007669"/>
    <property type="project" value="UniProtKB-SubCell"/>
</dbReference>
<dbReference type="Proteomes" id="UP000000707">
    <property type="component" value="Unassembled WGS sequence"/>
</dbReference>
<dbReference type="PANTHER" id="PTHR31204:SF1">
    <property type="entry name" value="SIGMA INTRACELLULAR RECEPTOR 2"/>
    <property type="match status" value="1"/>
</dbReference>
<dbReference type="HOGENOM" id="CLU_086812_4_0_1"/>
<gene>
    <name evidence="10" type="ORF">CANTEDRAFT_117826</name>
</gene>
<dbReference type="PIRSF" id="PIRSF031032">
    <property type="entry name" value="TMP_97_prd"/>
    <property type="match status" value="1"/>
</dbReference>
<name>G3AX19_CANTC</name>
<dbReference type="InterPro" id="IPR033118">
    <property type="entry name" value="EXPERA"/>
</dbReference>
<dbReference type="KEGG" id="cten:18248599"/>
<keyword evidence="5 7" id="KW-1133">Transmembrane helix</keyword>
<dbReference type="PROSITE" id="PS51751">
    <property type="entry name" value="EXPERA"/>
    <property type="match status" value="1"/>
</dbReference>
<feature type="transmembrane region" description="Helical" evidence="8">
    <location>
        <begin position="56"/>
        <end position="75"/>
    </location>
</feature>
<dbReference type="InterPro" id="IPR051987">
    <property type="entry name" value="Sigma-2_receptor-like"/>
</dbReference>
<organism evidence="11">
    <name type="scientific">Candida tenuis (strain ATCC 10573 / BCRC 21748 / CBS 615 / JCM 9827 / NBRC 10315 / NRRL Y-1498 / VKM Y-70)</name>
    <name type="common">Yeast</name>
    <name type="synonym">Yamadazyma tenuis</name>
    <dbReference type="NCBI Taxonomy" id="590646"/>
    <lineage>
        <taxon>Eukaryota</taxon>
        <taxon>Fungi</taxon>
        <taxon>Dikarya</taxon>
        <taxon>Ascomycota</taxon>
        <taxon>Saccharomycotina</taxon>
        <taxon>Pichiomycetes</taxon>
        <taxon>Debaryomycetaceae</taxon>
        <taxon>Yamadazyma</taxon>
    </lineage>
</organism>
<evidence type="ECO:0000313" key="11">
    <source>
        <dbReference type="Proteomes" id="UP000000707"/>
    </source>
</evidence>
<feature type="transmembrane region" description="Helical" evidence="8">
    <location>
        <begin position="9"/>
        <end position="32"/>
    </location>
</feature>
<dbReference type="OrthoDB" id="433124at2759"/>
<evidence type="ECO:0000256" key="7">
    <source>
        <dbReference type="PROSITE-ProRule" id="PRU01087"/>
    </source>
</evidence>
<evidence type="ECO:0000313" key="10">
    <source>
        <dbReference type="EMBL" id="EGV66666.1"/>
    </source>
</evidence>
<feature type="transmembrane region" description="Helical" evidence="8">
    <location>
        <begin position="128"/>
        <end position="146"/>
    </location>
</feature>
<dbReference type="STRING" id="590646.G3AX19"/>
<feature type="transmembrane region" description="Helical" evidence="8">
    <location>
        <begin position="87"/>
        <end position="108"/>
    </location>
</feature>
<dbReference type="Pfam" id="PF05241">
    <property type="entry name" value="EBP"/>
    <property type="match status" value="1"/>
</dbReference>
<dbReference type="GeneID" id="18248599"/>
<dbReference type="PANTHER" id="PTHR31204">
    <property type="entry name" value="SIGMA INTRACELLULAR RECEPTOR 2"/>
    <property type="match status" value="1"/>
</dbReference>
<keyword evidence="6 7" id="KW-0472">Membrane</keyword>